<evidence type="ECO:0000259" key="3">
    <source>
        <dbReference type="Pfam" id="PF26514"/>
    </source>
</evidence>
<dbReference type="InterPro" id="IPR058486">
    <property type="entry name" value="DUF8173"/>
</dbReference>
<dbReference type="OrthoDB" id="7846990at2"/>
<feature type="transmembrane region" description="Helical" evidence="1">
    <location>
        <begin position="349"/>
        <end position="368"/>
    </location>
</feature>
<accession>A0A2T6AP39</accession>
<keyword evidence="1" id="KW-0472">Membrane</keyword>
<dbReference type="Pfam" id="PF26514">
    <property type="entry name" value="DUF8173"/>
    <property type="match status" value="1"/>
</dbReference>
<feature type="transmembrane region" description="Helical" evidence="1">
    <location>
        <begin position="259"/>
        <end position="284"/>
    </location>
</feature>
<evidence type="ECO:0000313" key="4">
    <source>
        <dbReference type="EMBL" id="PTX45516.1"/>
    </source>
</evidence>
<keyword evidence="1" id="KW-1133">Transmembrane helix</keyword>
<evidence type="ECO:0000256" key="1">
    <source>
        <dbReference type="SAM" id="Phobius"/>
    </source>
</evidence>
<dbReference type="EMBL" id="QBKN01000021">
    <property type="protein sequence ID" value="PTX45516.1"/>
    <property type="molecule type" value="Genomic_DNA"/>
</dbReference>
<evidence type="ECO:0000256" key="2">
    <source>
        <dbReference type="SAM" id="SignalP"/>
    </source>
</evidence>
<dbReference type="AlphaFoldDB" id="A0A2T6AP39"/>
<feature type="transmembrane region" description="Helical" evidence="1">
    <location>
        <begin position="290"/>
        <end position="312"/>
    </location>
</feature>
<keyword evidence="1" id="KW-0812">Transmembrane</keyword>
<protein>
    <recommendedName>
        <fullName evidence="3">DUF8173 domain-containing protein</fullName>
    </recommendedName>
</protein>
<proteinExistence type="predicted"/>
<feature type="chain" id="PRO_5015500499" description="DUF8173 domain-containing protein" evidence="2">
    <location>
        <begin position="19"/>
        <end position="376"/>
    </location>
</feature>
<keyword evidence="5" id="KW-1185">Reference proteome</keyword>
<feature type="transmembrane region" description="Helical" evidence="1">
    <location>
        <begin position="215"/>
        <end position="239"/>
    </location>
</feature>
<comment type="caution">
    <text evidence="4">The sequence shown here is derived from an EMBL/GenBank/DDBJ whole genome shotgun (WGS) entry which is preliminary data.</text>
</comment>
<evidence type="ECO:0000313" key="5">
    <source>
        <dbReference type="Proteomes" id="UP000244069"/>
    </source>
</evidence>
<gene>
    <name evidence="4" type="ORF">C8N44_12138</name>
</gene>
<name>A0A2T6AP39_9RHOB</name>
<feature type="domain" description="DUF8173" evidence="3">
    <location>
        <begin position="219"/>
        <end position="368"/>
    </location>
</feature>
<feature type="signal peptide" evidence="2">
    <location>
        <begin position="1"/>
        <end position="18"/>
    </location>
</feature>
<organism evidence="4 5">
    <name type="scientific">Allosediminivita pacifica</name>
    <dbReference type="NCBI Taxonomy" id="1267769"/>
    <lineage>
        <taxon>Bacteria</taxon>
        <taxon>Pseudomonadati</taxon>
        <taxon>Pseudomonadota</taxon>
        <taxon>Alphaproteobacteria</taxon>
        <taxon>Rhodobacterales</taxon>
        <taxon>Paracoccaceae</taxon>
        <taxon>Allosediminivita</taxon>
    </lineage>
</organism>
<keyword evidence="2" id="KW-0732">Signal</keyword>
<dbReference type="Proteomes" id="UP000244069">
    <property type="component" value="Unassembled WGS sequence"/>
</dbReference>
<dbReference type="RefSeq" id="WP_107977743.1">
    <property type="nucleotide sequence ID" value="NZ_BMEZ01000021.1"/>
</dbReference>
<reference evidence="4 5" key="1">
    <citation type="submission" date="2018-04" db="EMBL/GenBank/DDBJ databases">
        <title>Genomic Encyclopedia of Archaeal and Bacterial Type Strains, Phase II (KMG-II): from individual species to whole genera.</title>
        <authorList>
            <person name="Goeker M."/>
        </authorList>
    </citation>
    <scope>NUCLEOTIDE SEQUENCE [LARGE SCALE GENOMIC DNA]</scope>
    <source>
        <strain evidence="4 5">DSM 29329</strain>
    </source>
</reference>
<sequence>MWRGLWVALVLAAGAVQAQEGDTAEFAVGTDLYRAARVQEVDAAGRDDLFLAGERVSVTGDVTGSAHVAGRWLTLEGGIGSDLYAMGQTVDLRGAVAGDATLAGQEVSVAGEVGGDLRLFGSEIALGAPVTGTAVIAGEFVDWDGMVGGDAVLTAREVSFGPSASVQGNLILYEEEPGTLVVPETVVPEDRIERREADDWDDDFGDFGDYAPVSLGGMVGSFLMGVLLVTVASAIAAALMPETMARLRRTVLAQPGRAVLAGFLAQSVLVGGGILVSLTLIGLLLLPAAILISVLSGIAGYLVGAYALGVGLLRRAGRHEPHDLADRALSAAVGALAVGLLGLIPVLGWILLLLLALTGVGAIALQLFKPRFFVPS</sequence>